<reference evidence="4 5" key="1">
    <citation type="submission" date="2019-12" db="EMBL/GenBank/DDBJ databases">
        <title>Genomic-based taxomic classification of the family Erythrobacteraceae.</title>
        <authorList>
            <person name="Xu L."/>
        </authorList>
    </citation>
    <scope>NUCLEOTIDE SEQUENCE [LARGE SCALE GENOMIC DNA]</scope>
    <source>
        <strain evidence="4 5">JCM 16677</strain>
    </source>
</reference>
<dbReference type="EMBL" id="WTYE01000001">
    <property type="protein sequence ID" value="MXP32269.1"/>
    <property type="molecule type" value="Genomic_DNA"/>
</dbReference>
<evidence type="ECO:0000313" key="5">
    <source>
        <dbReference type="Proteomes" id="UP000446786"/>
    </source>
</evidence>
<dbReference type="GO" id="GO:0006508">
    <property type="term" value="P:proteolysis"/>
    <property type="evidence" value="ECO:0007669"/>
    <property type="project" value="InterPro"/>
</dbReference>
<organism evidence="4 5">
    <name type="scientific">Parerythrobacter jejuensis</name>
    <dbReference type="NCBI Taxonomy" id="795812"/>
    <lineage>
        <taxon>Bacteria</taxon>
        <taxon>Pseudomonadati</taxon>
        <taxon>Pseudomonadota</taxon>
        <taxon>Alphaproteobacteria</taxon>
        <taxon>Sphingomonadales</taxon>
        <taxon>Erythrobacteraceae</taxon>
        <taxon>Parerythrobacter</taxon>
    </lineage>
</organism>
<comment type="caution">
    <text evidence="4">The sequence shown here is derived from an EMBL/GenBank/DDBJ whole genome shotgun (WGS) entry which is preliminary data.</text>
</comment>
<dbReference type="SUPFAM" id="SSF50993">
    <property type="entry name" value="Peptidase/esterase 'gauge' domain"/>
    <property type="match status" value="1"/>
</dbReference>
<proteinExistence type="predicted"/>
<dbReference type="Pfam" id="PF00326">
    <property type="entry name" value="Peptidase_S9"/>
    <property type="match status" value="1"/>
</dbReference>
<accession>A0A845AS06</accession>
<dbReference type="GO" id="GO:0004252">
    <property type="term" value="F:serine-type endopeptidase activity"/>
    <property type="evidence" value="ECO:0007669"/>
    <property type="project" value="TreeGrafter"/>
</dbReference>
<dbReference type="InterPro" id="IPR029058">
    <property type="entry name" value="AB_hydrolase_fold"/>
</dbReference>
<dbReference type="PANTHER" id="PTHR42776:SF27">
    <property type="entry name" value="DIPEPTIDYL PEPTIDASE FAMILY MEMBER 6"/>
    <property type="match status" value="1"/>
</dbReference>
<evidence type="ECO:0000256" key="1">
    <source>
        <dbReference type="ARBA" id="ARBA00022801"/>
    </source>
</evidence>
<keyword evidence="2" id="KW-0732">Signal</keyword>
<keyword evidence="1 4" id="KW-0378">Hydrolase</keyword>
<feature type="chain" id="PRO_5032813721" evidence="2">
    <location>
        <begin position="22"/>
        <end position="659"/>
    </location>
</feature>
<gene>
    <name evidence="4" type="ORF">GRI94_10615</name>
</gene>
<evidence type="ECO:0000313" key="4">
    <source>
        <dbReference type="EMBL" id="MXP32269.1"/>
    </source>
</evidence>
<name>A0A845AS06_9SPHN</name>
<protein>
    <submittedName>
        <fullName evidence="4">Alpha/beta fold hydrolase</fullName>
    </submittedName>
</protein>
<dbReference type="PANTHER" id="PTHR42776">
    <property type="entry name" value="SERINE PEPTIDASE S9 FAMILY MEMBER"/>
    <property type="match status" value="1"/>
</dbReference>
<keyword evidence="5" id="KW-1185">Reference proteome</keyword>
<dbReference type="AlphaFoldDB" id="A0A845AS06"/>
<dbReference type="SUPFAM" id="SSF53474">
    <property type="entry name" value="alpha/beta-Hydrolases"/>
    <property type="match status" value="1"/>
</dbReference>
<evidence type="ECO:0000256" key="2">
    <source>
        <dbReference type="SAM" id="SignalP"/>
    </source>
</evidence>
<feature type="domain" description="Peptidase S9 prolyl oligopeptidase catalytic" evidence="3">
    <location>
        <begin position="452"/>
        <end position="658"/>
    </location>
</feature>
<dbReference type="Gene3D" id="3.40.50.1820">
    <property type="entry name" value="alpha/beta hydrolase"/>
    <property type="match status" value="1"/>
</dbReference>
<dbReference type="OrthoDB" id="1094230at2"/>
<sequence length="659" mass="71109">MRLTTTLTALAAVLAATPAMAQTLAEDAAVFGARQSVEDVSISPSGDQLLYIQPGAQADETIYVVNLKTGGEPTPVITMNEARARLQWCAWATEQRIVCSLFGMQDIGGTLLGFTRILSIASDGSDTEMLTSTSNRARGTLQDGGSLLALDIAGEEDKVLMTKRYIKEDGANTRLFNDKEGLGVDKVDVDNGRGRPVEDANRMAADYIADENGRVRIMMAQDTTASGYDGSDFRFLYRTADSDEWQPLSVVDSTGNLDRGFVPVAVDSSKNVAYGFDIVNGFKALFSVKLDGSNARELVMARDDVDVDGLIRIGRKRRVVGASYATEKRFVEYFDAELDKLAGALAKALPGKPLVSIVDASEDENEIVLIASSDTDPGTVYLFEKDSRSLSELLALRTPLAGRAMGTMKPVTYPASDGTQIPGYLTLPPGSDGKDLPAVVLPHGGPGARDEWGFDWLVQFFTARGYAVMQPNFRGSAGYGSAWFGKNGFQAWETAVSDVNDAGRWLISQGIANPAKLAGVGWSYGGYATLQSQVLDPDLFKAVVAIAPVTDLELLREENRRYTNFLAYDKFIGKGPHVEAGSPARHADRFSAPVLLVHGSMDQNTTIAQSKLMEDRLAGAGKSVDLLEFEGLDHYIKHSQARGIMLNRIGEFLEASLGS</sequence>
<dbReference type="Proteomes" id="UP000446786">
    <property type="component" value="Unassembled WGS sequence"/>
</dbReference>
<dbReference type="InterPro" id="IPR001375">
    <property type="entry name" value="Peptidase_S9_cat"/>
</dbReference>
<evidence type="ECO:0000259" key="3">
    <source>
        <dbReference type="Pfam" id="PF00326"/>
    </source>
</evidence>
<dbReference type="RefSeq" id="WP_160779619.1">
    <property type="nucleotide sequence ID" value="NZ_BAAAZF010000001.1"/>
</dbReference>
<feature type="signal peptide" evidence="2">
    <location>
        <begin position="1"/>
        <end position="21"/>
    </location>
</feature>